<organism evidence="1 2">
    <name type="scientific">Amylocarpus encephaloides</name>
    <dbReference type="NCBI Taxonomy" id="45428"/>
    <lineage>
        <taxon>Eukaryota</taxon>
        <taxon>Fungi</taxon>
        <taxon>Dikarya</taxon>
        <taxon>Ascomycota</taxon>
        <taxon>Pezizomycotina</taxon>
        <taxon>Leotiomycetes</taxon>
        <taxon>Helotiales</taxon>
        <taxon>Helotiales incertae sedis</taxon>
        <taxon>Amylocarpus</taxon>
    </lineage>
</organism>
<dbReference type="Proteomes" id="UP000824998">
    <property type="component" value="Unassembled WGS sequence"/>
</dbReference>
<dbReference type="OrthoDB" id="3555540at2759"/>
<keyword evidence="2" id="KW-1185">Reference proteome</keyword>
<accession>A0A9P7YHU3</accession>
<evidence type="ECO:0000313" key="1">
    <source>
        <dbReference type="EMBL" id="KAG9233345.1"/>
    </source>
</evidence>
<protein>
    <submittedName>
        <fullName evidence="1">Uncharacterized protein</fullName>
    </submittedName>
</protein>
<evidence type="ECO:0000313" key="2">
    <source>
        <dbReference type="Proteomes" id="UP000824998"/>
    </source>
</evidence>
<dbReference type="AlphaFoldDB" id="A0A9P7YHU3"/>
<proteinExistence type="predicted"/>
<name>A0A9P7YHU3_9HELO</name>
<gene>
    <name evidence="1" type="ORF">BJ875DRAFT_464429</name>
</gene>
<comment type="caution">
    <text evidence="1">The sequence shown here is derived from an EMBL/GenBank/DDBJ whole genome shotgun (WGS) entry which is preliminary data.</text>
</comment>
<dbReference type="EMBL" id="MU251505">
    <property type="protein sequence ID" value="KAG9233345.1"/>
    <property type="molecule type" value="Genomic_DNA"/>
</dbReference>
<sequence>MSKSPATMLQLQASFNYNSTQSRLDSSTRLSPSLFLAVYDPTLGLDASLSQGFSRLSLIPANGIVSIAISLRLHNLHGLSAYDYDLNISSSPAMELTCDLGGDSNGGYTHDCRVSLFMQFTGFERVIVGSRKKMSWADVAASAGAYFSFVQFISWIVSLQAFSGE</sequence>
<reference evidence="1" key="1">
    <citation type="journal article" date="2021" name="IMA Fungus">
        <title>Genomic characterization of three marine fungi, including Emericellopsis atlantica sp. nov. with signatures of a generalist lifestyle and marine biomass degradation.</title>
        <authorList>
            <person name="Hagestad O.C."/>
            <person name="Hou L."/>
            <person name="Andersen J.H."/>
            <person name="Hansen E.H."/>
            <person name="Altermark B."/>
            <person name="Li C."/>
            <person name="Kuhnert E."/>
            <person name="Cox R.J."/>
            <person name="Crous P.W."/>
            <person name="Spatafora J.W."/>
            <person name="Lail K."/>
            <person name="Amirebrahimi M."/>
            <person name="Lipzen A."/>
            <person name="Pangilinan J."/>
            <person name="Andreopoulos W."/>
            <person name="Hayes R.D."/>
            <person name="Ng V."/>
            <person name="Grigoriev I.V."/>
            <person name="Jackson S.A."/>
            <person name="Sutton T.D.S."/>
            <person name="Dobson A.D.W."/>
            <person name="Rama T."/>
        </authorList>
    </citation>
    <scope>NUCLEOTIDE SEQUENCE</scope>
    <source>
        <strain evidence="1">TRa018bII</strain>
    </source>
</reference>